<dbReference type="Proteomes" id="UP001570511">
    <property type="component" value="Unassembled WGS sequence"/>
</dbReference>
<proteinExistence type="predicted"/>
<comment type="caution">
    <text evidence="2">The sequence shown here is derived from an EMBL/GenBank/DDBJ whole genome shotgun (WGS) entry which is preliminary data.</text>
</comment>
<dbReference type="RefSeq" id="WP_372388712.1">
    <property type="nucleotide sequence ID" value="NZ_JBGNYA010000001.1"/>
</dbReference>
<keyword evidence="1" id="KW-1133">Transmembrane helix</keyword>
<protein>
    <submittedName>
        <fullName evidence="2">DUF3054 domain-containing protein</fullName>
    </submittedName>
</protein>
<gene>
    <name evidence="2" type="ORF">OS889_07685</name>
</gene>
<keyword evidence="1" id="KW-0812">Transmembrane</keyword>
<keyword evidence="3" id="KW-1185">Reference proteome</keyword>
<feature type="transmembrane region" description="Helical" evidence="1">
    <location>
        <begin position="51"/>
        <end position="73"/>
    </location>
</feature>
<feature type="transmembrane region" description="Helical" evidence="1">
    <location>
        <begin position="20"/>
        <end position="39"/>
    </location>
</feature>
<dbReference type="EMBL" id="JBGNYA010000001">
    <property type="protein sequence ID" value="MFA1610880.1"/>
    <property type="molecule type" value="Genomic_DNA"/>
</dbReference>
<keyword evidence="1" id="KW-0472">Membrane</keyword>
<evidence type="ECO:0000256" key="1">
    <source>
        <dbReference type="SAM" id="Phobius"/>
    </source>
</evidence>
<dbReference type="InterPro" id="IPR021414">
    <property type="entry name" value="DUF3054"/>
</dbReference>
<sequence length="142" mass="14404">MAPSASQESFLARRIDAAAAPLAAVDVLALSAVLTIGVINHNGVEYLSADPVGWVLTLVPFLVGWGVAGPLVGAYSAGAAESAKAAIPLAVRAWVPGAIVGFALRASPLFSGGFQPIFGVVVLLFGGAALVAGRWLFFKLFG</sequence>
<dbReference type="Pfam" id="PF11255">
    <property type="entry name" value="DUF3054"/>
    <property type="match status" value="1"/>
</dbReference>
<evidence type="ECO:0000313" key="3">
    <source>
        <dbReference type="Proteomes" id="UP001570511"/>
    </source>
</evidence>
<feature type="transmembrane region" description="Helical" evidence="1">
    <location>
        <begin position="116"/>
        <end position="137"/>
    </location>
</feature>
<feature type="transmembrane region" description="Helical" evidence="1">
    <location>
        <begin position="85"/>
        <end position="104"/>
    </location>
</feature>
<accession>A0ABD5MF89</accession>
<reference evidence="2 3" key="1">
    <citation type="submission" date="2024-08" db="EMBL/GenBank/DDBJ databases">
        <title>Halobellus sp. MBLA0158 whole genome sequence.</title>
        <authorList>
            <person name="Hwang C.Y."/>
            <person name="Cho E.-S."/>
            <person name="Seo M.-J."/>
        </authorList>
    </citation>
    <scope>NUCLEOTIDE SEQUENCE [LARGE SCALE GENOMIC DNA]</scope>
    <source>
        <strain evidence="2 3">MBLA0158</strain>
    </source>
</reference>
<organism evidence="2 3">
    <name type="scientific">Halobellus rubicundus</name>
    <dbReference type="NCBI Taxonomy" id="2996466"/>
    <lineage>
        <taxon>Archaea</taxon>
        <taxon>Methanobacteriati</taxon>
        <taxon>Methanobacteriota</taxon>
        <taxon>Stenosarchaea group</taxon>
        <taxon>Halobacteria</taxon>
        <taxon>Halobacteriales</taxon>
        <taxon>Haloferacaceae</taxon>
        <taxon>Halobellus</taxon>
    </lineage>
</organism>
<name>A0ABD5MF89_9EURY</name>
<evidence type="ECO:0000313" key="2">
    <source>
        <dbReference type="EMBL" id="MFA1610880.1"/>
    </source>
</evidence>
<dbReference type="AlphaFoldDB" id="A0ABD5MF89"/>